<accession>A0A841D4B8</accession>
<evidence type="ECO:0000256" key="1">
    <source>
        <dbReference type="SAM" id="MobiDB-lite"/>
    </source>
</evidence>
<organism evidence="2 3">
    <name type="scientific">Planomonospora venezuelensis</name>
    <dbReference type="NCBI Taxonomy" id="1999"/>
    <lineage>
        <taxon>Bacteria</taxon>
        <taxon>Bacillati</taxon>
        <taxon>Actinomycetota</taxon>
        <taxon>Actinomycetes</taxon>
        <taxon>Streptosporangiales</taxon>
        <taxon>Streptosporangiaceae</taxon>
        <taxon>Planomonospora</taxon>
    </lineage>
</organism>
<dbReference type="Proteomes" id="UP000562352">
    <property type="component" value="Unassembled WGS sequence"/>
</dbReference>
<dbReference type="EMBL" id="JACHJJ010000013">
    <property type="protein sequence ID" value="MBB5964670.1"/>
    <property type="molecule type" value="Genomic_DNA"/>
</dbReference>
<comment type="caution">
    <text evidence="2">The sequence shown here is derived from an EMBL/GenBank/DDBJ whole genome shotgun (WGS) entry which is preliminary data.</text>
</comment>
<feature type="compositionally biased region" description="Pro residues" evidence="1">
    <location>
        <begin position="18"/>
        <end position="40"/>
    </location>
</feature>
<keyword evidence="3" id="KW-1185">Reference proteome</keyword>
<name>A0A841D4B8_PLAVE</name>
<gene>
    <name evidence="2" type="ORF">FHS22_003954</name>
</gene>
<sequence length="64" mass="6729">MTSSSAVRSPDRLRRRPPASPAPPVEPPAGLPSPAPPAPLRAPSFAFRSGDRAAGRFRTGDLRP</sequence>
<evidence type="ECO:0000313" key="2">
    <source>
        <dbReference type="EMBL" id="MBB5964670.1"/>
    </source>
</evidence>
<evidence type="ECO:0000313" key="3">
    <source>
        <dbReference type="Proteomes" id="UP000562352"/>
    </source>
</evidence>
<feature type="region of interest" description="Disordered" evidence="1">
    <location>
        <begin position="1"/>
        <end position="64"/>
    </location>
</feature>
<proteinExistence type="predicted"/>
<reference evidence="2 3" key="1">
    <citation type="submission" date="2020-08" db="EMBL/GenBank/DDBJ databases">
        <title>Genomic Encyclopedia of Type Strains, Phase III (KMG-III): the genomes of soil and plant-associated and newly described type strains.</title>
        <authorList>
            <person name="Whitman W."/>
        </authorList>
    </citation>
    <scope>NUCLEOTIDE SEQUENCE [LARGE SCALE GENOMIC DNA]</scope>
    <source>
        <strain evidence="2 3">CECT 3303</strain>
    </source>
</reference>
<dbReference type="AlphaFoldDB" id="A0A841D4B8"/>
<feature type="compositionally biased region" description="Basic and acidic residues" evidence="1">
    <location>
        <begin position="49"/>
        <end position="64"/>
    </location>
</feature>
<protein>
    <submittedName>
        <fullName evidence="2">Uncharacterized protein</fullName>
    </submittedName>
</protein>